<sequence length="213" mass="23997">MTSTQSMDEVHANYVTLMGDDLGTAFAALHRKLIELHMVWQQYQQLFGTNQGTVELLNRTAGLFFKITQDEIWDSVLLGISRMTDPPETRGKKNLTIHSLPALIKDPALKQELETLCEAALEQAAFAREHRNKRIAHQDHGYATDRAAHALNGISRERVKSTLAAIGKVMNRLNLHFKDSTTLYDEFIDDSGARVLISKLRKFERLKDAPGAL</sequence>
<dbReference type="AlphaFoldDB" id="A0A8J3AXE8"/>
<evidence type="ECO:0000313" key="2">
    <source>
        <dbReference type="EMBL" id="GGI53301.1"/>
    </source>
</evidence>
<reference evidence="2" key="1">
    <citation type="journal article" date="2014" name="Int. J. Syst. Evol. Microbiol.">
        <title>Complete genome sequence of Corynebacterium casei LMG S-19264T (=DSM 44701T), isolated from a smear-ripened cheese.</title>
        <authorList>
            <consortium name="US DOE Joint Genome Institute (JGI-PGF)"/>
            <person name="Walter F."/>
            <person name="Albersmeier A."/>
            <person name="Kalinowski J."/>
            <person name="Ruckert C."/>
        </authorList>
    </citation>
    <scope>NUCLEOTIDE SEQUENCE</scope>
    <source>
        <strain evidence="2">CCM 7664</strain>
    </source>
</reference>
<keyword evidence="3" id="KW-1185">Reference proteome</keyword>
<feature type="domain" description="HEPN AbiU2-like" evidence="1">
    <location>
        <begin position="21"/>
        <end position="191"/>
    </location>
</feature>
<evidence type="ECO:0000259" key="1">
    <source>
        <dbReference type="Pfam" id="PF18734"/>
    </source>
</evidence>
<dbReference type="Proteomes" id="UP000627205">
    <property type="component" value="Unassembled WGS sequence"/>
</dbReference>
<accession>A0A8J3AXE8</accession>
<dbReference type="Pfam" id="PF18734">
    <property type="entry name" value="HEPN_AbiU2"/>
    <property type="match status" value="1"/>
</dbReference>
<protein>
    <recommendedName>
        <fullName evidence="1">HEPN AbiU2-like domain-containing protein</fullName>
    </recommendedName>
</protein>
<proteinExistence type="predicted"/>
<organism evidence="2 3">
    <name type="scientific">Oxalicibacterium solurbis</name>
    <dbReference type="NCBI Taxonomy" id="69280"/>
    <lineage>
        <taxon>Bacteria</taxon>
        <taxon>Pseudomonadati</taxon>
        <taxon>Pseudomonadota</taxon>
        <taxon>Betaproteobacteria</taxon>
        <taxon>Burkholderiales</taxon>
        <taxon>Oxalobacteraceae</taxon>
        <taxon>Oxalicibacterium</taxon>
    </lineage>
</organism>
<name>A0A8J3AXE8_9BURK</name>
<gene>
    <name evidence="2" type="ORF">GCM10011430_04750</name>
</gene>
<evidence type="ECO:0000313" key="3">
    <source>
        <dbReference type="Proteomes" id="UP000627205"/>
    </source>
</evidence>
<dbReference type="InterPro" id="IPR040704">
    <property type="entry name" value="HEPN_AbiU2"/>
</dbReference>
<dbReference type="EMBL" id="BMDP01000001">
    <property type="protein sequence ID" value="GGI53301.1"/>
    <property type="molecule type" value="Genomic_DNA"/>
</dbReference>
<comment type="caution">
    <text evidence="2">The sequence shown here is derived from an EMBL/GenBank/DDBJ whole genome shotgun (WGS) entry which is preliminary data.</text>
</comment>
<reference evidence="2" key="2">
    <citation type="submission" date="2020-09" db="EMBL/GenBank/DDBJ databases">
        <authorList>
            <person name="Sun Q."/>
            <person name="Sedlacek I."/>
        </authorList>
    </citation>
    <scope>NUCLEOTIDE SEQUENCE</scope>
    <source>
        <strain evidence="2">CCM 7664</strain>
    </source>
</reference>
<dbReference type="RefSeq" id="WP_188419364.1">
    <property type="nucleotide sequence ID" value="NZ_BMDP01000001.1"/>
</dbReference>